<keyword evidence="10" id="KW-0548">Nucleotidyltransferase</keyword>
<evidence type="ECO:0000256" key="6">
    <source>
        <dbReference type="ARBA" id="ARBA00023134"/>
    </source>
</evidence>
<dbReference type="InterPro" id="IPR025877">
    <property type="entry name" value="MobA-like_NTP_Trfase"/>
</dbReference>
<evidence type="ECO:0000256" key="2">
    <source>
        <dbReference type="ARBA" id="ARBA00022679"/>
    </source>
</evidence>
<keyword evidence="1 8" id="KW-0963">Cytoplasm</keyword>
<accession>A0A291PE69</accession>
<dbReference type="GO" id="GO:0005525">
    <property type="term" value="F:GTP binding"/>
    <property type="evidence" value="ECO:0007669"/>
    <property type="project" value="UniProtKB-UniRule"/>
</dbReference>
<evidence type="ECO:0000256" key="7">
    <source>
        <dbReference type="ARBA" id="ARBA00023150"/>
    </source>
</evidence>
<sequence>MVGAFCCWCCSDPRYHQPTQEAGAKDLALSCGVQDSWRMISFPSHPRVAAVILAGGRGLRMGGCDKPLLALNEEPLLAHLIRSLIPQCTALALSANGDPSRFAPWDIPVLPDTMHDCGPLAGVLAGLQWARTQNCDTLLTVPGDTPFIPPTLASALLPAPAVAVSAGREHPLVATWPTACLEQLQDWLAQPPSPHRLRVRFFAKTLGVREVPFADQTPDPFFNINTPEDYAAACRMIEKGLINE</sequence>
<dbReference type="NCBIfam" id="TIGR02665">
    <property type="entry name" value="molyb_mobA"/>
    <property type="match status" value="1"/>
</dbReference>
<feature type="binding site" evidence="8">
    <location>
        <position position="66"/>
    </location>
    <ligand>
        <name>GTP</name>
        <dbReference type="ChEBI" id="CHEBI:37565"/>
    </ligand>
</feature>
<dbReference type="Gene3D" id="3.90.550.10">
    <property type="entry name" value="Spore Coat Polysaccharide Biosynthesis Protein SpsA, Chain A"/>
    <property type="match status" value="1"/>
</dbReference>
<dbReference type="PANTHER" id="PTHR19136">
    <property type="entry name" value="MOLYBDENUM COFACTOR GUANYLYLTRANSFERASE"/>
    <property type="match status" value="1"/>
</dbReference>
<dbReference type="HAMAP" id="MF_00316">
    <property type="entry name" value="MobA"/>
    <property type="match status" value="1"/>
</dbReference>
<evidence type="ECO:0000256" key="4">
    <source>
        <dbReference type="ARBA" id="ARBA00022741"/>
    </source>
</evidence>
<feature type="binding site" evidence="8">
    <location>
        <begin position="53"/>
        <end position="55"/>
    </location>
    <ligand>
        <name>GTP</name>
        <dbReference type="ChEBI" id="CHEBI:37565"/>
    </ligand>
</feature>
<feature type="binding site" evidence="8">
    <location>
        <position position="144"/>
    </location>
    <ligand>
        <name>Mg(2+)</name>
        <dbReference type="ChEBI" id="CHEBI:18420"/>
    </ligand>
</feature>
<dbReference type="Proteomes" id="UP000220394">
    <property type="component" value="Chromosome"/>
</dbReference>
<comment type="subunit">
    <text evidence="8">Monomer.</text>
</comment>
<evidence type="ECO:0000259" key="9">
    <source>
        <dbReference type="Pfam" id="PF12804"/>
    </source>
</evidence>
<feature type="domain" description="MobA-like NTP transferase" evidence="9">
    <location>
        <begin position="50"/>
        <end position="190"/>
    </location>
</feature>
<dbReference type="Pfam" id="PF12804">
    <property type="entry name" value="NTP_transf_3"/>
    <property type="match status" value="1"/>
</dbReference>
<evidence type="ECO:0000256" key="3">
    <source>
        <dbReference type="ARBA" id="ARBA00022723"/>
    </source>
</evidence>
<proteinExistence type="inferred from homology"/>
<protein>
    <recommendedName>
        <fullName evidence="8">Molybdenum cofactor guanylyltransferase</fullName>
        <shortName evidence="8">MoCo guanylyltransferase</shortName>
        <ecNumber evidence="8">2.7.7.77</ecNumber>
    </recommendedName>
    <alternativeName>
        <fullName evidence="8">GTP:molybdopterin guanylyltransferase</fullName>
    </alternativeName>
    <alternativeName>
        <fullName evidence="8">Mo-MPT guanylyltransferase</fullName>
    </alternativeName>
    <alternativeName>
        <fullName evidence="8">Molybdopterin guanylyltransferase</fullName>
    </alternativeName>
    <alternativeName>
        <fullName evidence="8">Molybdopterin-guanine dinucleotide synthase</fullName>
        <shortName evidence="8">MGD synthase</shortName>
    </alternativeName>
</protein>
<comment type="similarity">
    <text evidence="8">Belongs to the MobA family.</text>
</comment>
<keyword evidence="7 8" id="KW-0501">Molybdenum cofactor biosynthesis</keyword>
<gene>
    <name evidence="8 10" type="primary">mobA</name>
    <name evidence="10" type="ORF">CIW82_02445</name>
</gene>
<dbReference type="InterPro" id="IPR013482">
    <property type="entry name" value="Molybde_CF_guanTrfase"/>
</dbReference>
<comment type="catalytic activity">
    <reaction evidence="8">
        <text>Mo-molybdopterin + GTP + H(+) = Mo-molybdopterin guanine dinucleotide + diphosphate</text>
        <dbReference type="Rhea" id="RHEA:34243"/>
        <dbReference type="ChEBI" id="CHEBI:15378"/>
        <dbReference type="ChEBI" id="CHEBI:33019"/>
        <dbReference type="ChEBI" id="CHEBI:37565"/>
        <dbReference type="ChEBI" id="CHEBI:71302"/>
        <dbReference type="ChEBI" id="CHEBI:71310"/>
        <dbReference type="EC" id="2.7.7.77"/>
    </reaction>
</comment>
<dbReference type="PANTHER" id="PTHR19136:SF81">
    <property type="entry name" value="MOLYBDENUM COFACTOR GUANYLYLTRANSFERASE"/>
    <property type="match status" value="1"/>
</dbReference>
<dbReference type="SUPFAM" id="SSF53448">
    <property type="entry name" value="Nucleotide-diphospho-sugar transferases"/>
    <property type="match status" value="1"/>
</dbReference>
<comment type="function">
    <text evidence="8">Transfers a GMP moiety from GTP to Mo-molybdopterin (Mo-MPT) cofactor (Moco or molybdenum cofactor) to form Mo-molybdopterin guanine dinucleotide (Mo-MGD) cofactor.</text>
</comment>
<evidence type="ECO:0000256" key="8">
    <source>
        <dbReference type="HAMAP-Rule" id="MF_00316"/>
    </source>
</evidence>
<comment type="caution">
    <text evidence="8">Lacks conserved residue(s) required for the propagation of feature annotation.</text>
</comment>
<evidence type="ECO:0000313" key="11">
    <source>
        <dbReference type="Proteomes" id="UP000220394"/>
    </source>
</evidence>
<feature type="binding site" evidence="8">
    <location>
        <position position="144"/>
    </location>
    <ligand>
        <name>GTP</name>
        <dbReference type="ChEBI" id="CHEBI:37565"/>
    </ligand>
</feature>
<dbReference type="EMBL" id="CP022699">
    <property type="protein sequence ID" value="ATJ89726.1"/>
    <property type="molecule type" value="Genomic_DNA"/>
</dbReference>
<dbReference type="GO" id="GO:1902758">
    <property type="term" value="P:bis(molybdopterin guanine dinucleotide)molybdenum biosynthetic process"/>
    <property type="evidence" value="ECO:0007669"/>
    <property type="project" value="TreeGrafter"/>
</dbReference>
<comment type="domain">
    <text evidence="8">The N-terminal domain determines nucleotide recognition and specific binding, while the C-terminal domain determines the specific binding to the target protein.</text>
</comment>
<keyword evidence="6 8" id="KW-0342">GTP-binding</keyword>
<dbReference type="GO" id="GO:0046872">
    <property type="term" value="F:metal ion binding"/>
    <property type="evidence" value="ECO:0007669"/>
    <property type="project" value="UniProtKB-KW"/>
</dbReference>
<evidence type="ECO:0000256" key="1">
    <source>
        <dbReference type="ARBA" id="ARBA00022490"/>
    </source>
</evidence>
<keyword evidence="4 8" id="KW-0547">Nucleotide-binding</keyword>
<organism evidence="10 11">
    <name type="scientific">Acetobacter tropicalis</name>
    <dbReference type="NCBI Taxonomy" id="104102"/>
    <lineage>
        <taxon>Bacteria</taxon>
        <taxon>Pseudomonadati</taxon>
        <taxon>Pseudomonadota</taxon>
        <taxon>Alphaproteobacteria</taxon>
        <taxon>Acetobacterales</taxon>
        <taxon>Acetobacteraceae</taxon>
        <taxon>Acetobacter</taxon>
    </lineage>
</organism>
<dbReference type="GO" id="GO:0061603">
    <property type="term" value="F:molybdenum cofactor guanylyltransferase activity"/>
    <property type="evidence" value="ECO:0007669"/>
    <property type="project" value="UniProtKB-EC"/>
</dbReference>
<dbReference type="CDD" id="cd02503">
    <property type="entry name" value="MobA"/>
    <property type="match status" value="1"/>
</dbReference>
<dbReference type="InterPro" id="IPR029044">
    <property type="entry name" value="Nucleotide-diphossugar_trans"/>
</dbReference>
<evidence type="ECO:0000256" key="5">
    <source>
        <dbReference type="ARBA" id="ARBA00022842"/>
    </source>
</evidence>
<dbReference type="GO" id="GO:0005737">
    <property type="term" value="C:cytoplasm"/>
    <property type="evidence" value="ECO:0007669"/>
    <property type="project" value="UniProtKB-SubCell"/>
</dbReference>
<keyword evidence="2 8" id="KW-0808">Transferase</keyword>
<dbReference type="EC" id="2.7.7.77" evidence="8"/>
<dbReference type="AlphaFoldDB" id="A0A291PE69"/>
<name>A0A291PE69_9PROT</name>
<dbReference type="KEGG" id="ato:CIW82_02445"/>
<keyword evidence="5 8" id="KW-0460">Magnesium</keyword>
<comment type="cofactor">
    <cofactor evidence="8">
        <name>Mg(2+)</name>
        <dbReference type="ChEBI" id="CHEBI:18420"/>
    </cofactor>
</comment>
<comment type="subcellular location">
    <subcellularLocation>
        <location evidence="8">Cytoplasm</location>
    </subcellularLocation>
</comment>
<reference evidence="10 11" key="1">
    <citation type="submission" date="2017-08" db="EMBL/GenBank/DDBJ databases">
        <title>Complete Genome Sequence of Acetobacter tropicalis Oregon-R-modENCODE STRAIN BDGP1, an acetic acid bacterium isolated from Drosophila melanogaster gut.</title>
        <authorList>
            <person name="Wan K.H."/>
            <person name="Yu C."/>
            <person name="Park S."/>
            <person name="Hammonds A.S."/>
            <person name="Booth B.W."/>
            <person name="Celniker S.E."/>
        </authorList>
    </citation>
    <scope>NUCLEOTIDE SEQUENCE [LARGE SCALE GENOMIC DNA]</scope>
    <source>
        <strain evidence="10 11">BDGP1</strain>
    </source>
</reference>
<feature type="binding site" evidence="8">
    <location>
        <position position="112"/>
    </location>
    <ligand>
        <name>GTP</name>
        <dbReference type="ChEBI" id="CHEBI:37565"/>
    </ligand>
</feature>
<keyword evidence="3 8" id="KW-0479">Metal-binding</keyword>
<evidence type="ECO:0000313" key="10">
    <source>
        <dbReference type="EMBL" id="ATJ89726.1"/>
    </source>
</evidence>